<dbReference type="AlphaFoldDB" id="A0A1G2B4D4"/>
<dbReference type="Gene3D" id="3.30.565.10">
    <property type="entry name" value="Histidine kinase-like ATPase, C-terminal domain"/>
    <property type="match status" value="1"/>
</dbReference>
<feature type="domain" description="DUF4325" evidence="2">
    <location>
        <begin position="282"/>
        <end position="336"/>
    </location>
</feature>
<organism evidence="3 4">
    <name type="scientific">Candidatus Kerfeldbacteria bacterium RIFCSPLOWO2_01_FULL_48_11</name>
    <dbReference type="NCBI Taxonomy" id="1798543"/>
    <lineage>
        <taxon>Bacteria</taxon>
        <taxon>Candidatus Kerfeldiibacteriota</taxon>
    </lineage>
</organism>
<name>A0A1G2B4D4_9BACT</name>
<dbReference type="Pfam" id="PF14213">
    <property type="entry name" value="DUF4325"/>
    <property type="match status" value="1"/>
</dbReference>
<dbReference type="InterPro" id="IPR025474">
    <property type="entry name" value="DUF4325"/>
</dbReference>
<feature type="domain" description="Histidine kinase/HSP90-like ATPase" evidence="1">
    <location>
        <begin position="100"/>
        <end position="201"/>
    </location>
</feature>
<evidence type="ECO:0008006" key="5">
    <source>
        <dbReference type="Google" id="ProtNLM"/>
    </source>
</evidence>
<dbReference type="SUPFAM" id="SSF55874">
    <property type="entry name" value="ATPase domain of HSP90 chaperone/DNA topoisomerase II/histidine kinase"/>
    <property type="match status" value="1"/>
</dbReference>
<proteinExistence type="predicted"/>
<evidence type="ECO:0000259" key="1">
    <source>
        <dbReference type="Pfam" id="PF13581"/>
    </source>
</evidence>
<accession>A0A1G2B4D4</accession>
<comment type="caution">
    <text evidence="3">The sequence shown here is derived from an EMBL/GenBank/DDBJ whole genome shotgun (WGS) entry which is preliminary data.</text>
</comment>
<dbReference type="InterPro" id="IPR003594">
    <property type="entry name" value="HATPase_dom"/>
</dbReference>
<dbReference type="STRING" id="1798543.A2898_01985"/>
<reference evidence="3 4" key="1">
    <citation type="journal article" date="2016" name="Nat. Commun.">
        <title>Thousands of microbial genomes shed light on interconnected biogeochemical processes in an aquifer system.</title>
        <authorList>
            <person name="Anantharaman K."/>
            <person name="Brown C.T."/>
            <person name="Hug L.A."/>
            <person name="Sharon I."/>
            <person name="Castelle C.J."/>
            <person name="Probst A.J."/>
            <person name="Thomas B.C."/>
            <person name="Singh A."/>
            <person name="Wilkins M.J."/>
            <person name="Karaoz U."/>
            <person name="Brodie E.L."/>
            <person name="Williams K.H."/>
            <person name="Hubbard S.S."/>
            <person name="Banfield J.F."/>
        </authorList>
    </citation>
    <scope>NUCLEOTIDE SEQUENCE [LARGE SCALE GENOMIC DNA]</scope>
</reference>
<evidence type="ECO:0000313" key="4">
    <source>
        <dbReference type="Proteomes" id="UP000179164"/>
    </source>
</evidence>
<dbReference type="InterPro" id="IPR036890">
    <property type="entry name" value="HATPase_C_sf"/>
</dbReference>
<evidence type="ECO:0000259" key="2">
    <source>
        <dbReference type="Pfam" id="PF14213"/>
    </source>
</evidence>
<dbReference type="Proteomes" id="UP000179164">
    <property type="component" value="Unassembled WGS sequence"/>
</dbReference>
<sequence length="351" mass="40452">MLTKEKILQAAKEKRQIRTAQFTRGFGVSRQYVSGLIRLLVASEQLIKIGSTRRAFYVLPTYARRHPEILPSRFLKTYTNKGLEEHQVLAEVEKKFTVVSQLKETLRDIFTYAFSEMCNNAIEHSRSKSISVEVFLKAKELCFIMDDAGIGVFRNVMKKRNLRSPLEAIQDLLKGKTTTMPKAHSGEGIFFTSKAADEFTLDSYGYQMITNNTIPDVFIRQVPRSKRGTRVTFKIRTDSGRHLSGVFKRYTNLKSESDYGFDKTEIRVKLFTLGGIHISRSQARRVLHGLEKFKIILFDFDKVTMVGQAFADEIYRVFHSKYPDIELNATNMNEAVRFMVMHAKTEAERKK</sequence>
<dbReference type="Gene3D" id="1.10.10.10">
    <property type="entry name" value="Winged helix-like DNA-binding domain superfamily/Winged helix DNA-binding domain"/>
    <property type="match status" value="1"/>
</dbReference>
<dbReference type="InterPro" id="IPR036388">
    <property type="entry name" value="WH-like_DNA-bd_sf"/>
</dbReference>
<gene>
    <name evidence="3" type="ORF">A2898_01985</name>
</gene>
<protein>
    <recommendedName>
        <fullName evidence="5">DUF4325 domain-containing protein</fullName>
    </recommendedName>
</protein>
<evidence type="ECO:0000313" key="3">
    <source>
        <dbReference type="EMBL" id="OGY84018.1"/>
    </source>
</evidence>
<dbReference type="EMBL" id="MHKE01000012">
    <property type="protein sequence ID" value="OGY84018.1"/>
    <property type="molecule type" value="Genomic_DNA"/>
</dbReference>
<dbReference type="Pfam" id="PF13581">
    <property type="entry name" value="HATPase_c_2"/>
    <property type="match status" value="1"/>
</dbReference>